<dbReference type="EMBL" id="VWNE01000026">
    <property type="protein sequence ID" value="KAA8480088.1"/>
    <property type="molecule type" value="Genomic_DNA"/>
</dbReference>
<dbReference type="RefSeq" id="WP_150309380.1">
    <property type="nucleotide sequence ID" value="NZ_VFPL01000001.1"/>
</dbReference>
<protein>
    <submittedName>
        <fullName evidence="1">Uncharacterized protein</fullName>
    </submittedName>
</protein>
<proteinExistence type="predicted"/>
<accession>A0A5M9H4N5</accession>
<keyword evidence="2" id="KW-1185">Reference proteome</keyword>
<evidence type="ECO:0000313" key="2">
    <source>
        <dbReference type="Proteomes" id="UP000322918"/>
    </source>
</evidence>
<organism evidence="1 2">
    <name type="scientific">Arcticibacter tournemirensis</name>
    <dbReference type="NCBI Taxonomy" id="699437"/>
    <lineage>
        <taxon>Bacteria</taxon>
        <taxon>Pseudomonadati</taxon>
        <taxon>Bacteroidota</taxon>
        <taxon>Sphingobacteriia</taxon>
        <taxon>Sphingobacteriales</taxon>
        <taxon>Sphingobacteriaceae</taxon>
        <taxon>Arcticibacter</taxon>
    </lineage>
</organism>
<evidence type="ECO:0000313" key="1">
    <source>
        <dbReference type="EMBL" id="KAA8480088.1"/>
    </source>
</evidence>
<dbReference type="AlphaFoldDB" id="A0A5M9H4N5"/>
<reference evidence="1 2" key="1">
    <citation type="submission" date="2019-09" db="EMBL/GenBank/DDBJ databases">
        <title>Pararcticibacter amylolyticus gen. nov., sp. nov., isolated from a rottenly hemp rope, and reclassification of Pedobacter tournemirensis as Pararcticibacter tournemirensis comb. nov.</title>
        <authorList>
            <person name="Cai Y."/>
        </authorList>
    </citation>
    <scope>NUCLEOTIDE SEQUENCE [LARGE SCALE GENOMIC DNA]</scope>
    <source>
        <strain evidence="1 2">TF5-37.2-LB10</strain>
    </source>
</reference>
<dbReference type="Proteomes" id="UP000322918">
    <property type="component" value="Unassembled WGS sequence"/>
</dbReference>
<sequence>MKMIVIPRYKDLFDGPIPNLDDLLQGIPSELILELLSLIQAKVYLGRSDIDQMEVLNLFLSRQPAQIQTKIIRGIFVAENPEKHRWAPLFEMNYILDFMHYILVNFREGPSDFLDTNADQELYLLQAYVIFIENRNNYDNKLFEREETTAEDFFYKKTWPMLSGQFGANIRSNPFTSMIRGVCLLNFLLYDSEYKELTASFLLERGHPGPWSYIMSLSNIIMQSWGNEEPATRKTTKFSISADSEFKQMFDSFALDPALYRNQYKETHQNYEGIKARPLYRTINGDYIILNWNFLSNKLHDSLIFDLHKHFGPRVESFKKLPDFKNYISSKVTEPVLFRRLISTVLKNRKYDVLIFDESQKQGAPDAYFRRCNDIFLFELKDAFFSAAAVHQTYEAIKIEIDKKYNRPNKGIGQLIAHLNRMRVSSFEEPKRYKHNRNLVIYPIMIYTDHFFGMPGVINYLQKAFSEKITEGDLKKEFKIIKPLIFIDLKFLINIIDLCNNSNIQIKELFELFYNEQKRANRKEQRTQTVEDYFSCYDSFETVITNRFSKELYKSKGFVQKLFNSLDLTHGLPQSD</sequence>
<gene>
    <name evidence="1" type="ORF">F1649_15840</name>
</gene>
<comment type="caution">
    <text evidence="1">The sequence shown here is derived from an EMBL/GenBank/DDBJ whole genome shotgun (WGS) entry which is preliminary data.</text>
</comment>
<name>A0A5M9H4N5_9SPHI</name>